<evidence type="ECO:0000256" key="1">
    <source>
        <dbReference type="ARBA" id="ARBA00005466"/>
    </source>
</evidence>
<feature type="domain" description="FAD-binding PCMH-type" evidence="5">
    <location>
        <begin position="49"/>
        <end position="221"/>
    </location>
</feature>
<keyword evidence="3" id="KW-0274">FAD</keyword>
<evidence type="ECO:0000259" key="5">
    <source>
        <dbReference type="PROSITE" id="PS51387"/>
    </source>
</evidence>
<evidence type="ECO:0000313" key="6">
    <source>
        <dbReference type="EMBL" id="KAH7308610.1"/>
    </source>
</evidence>
<dbReference type="PROSITE" id="PS51387">
    <property type="entry name" value="FAD_PCMH"/>
    <property type="match status" value="1"/>
</dbReference>
<dbReference type="InterPro" id="IPR016169">
    <property type="entry name" value="FAD-bd_PCMH_sub2"/>
</dbReference>
<dbReference type="Pfam" id="PF01565">
    <property type="entry name" value="FAD_binding_4"/>
    <property type="match status" value="1"/>
</dbReference>
<dbReference type="GO" id="GO:0071949">
    <property type="term" value="F:FAD binding"/>
    <property type="evidence" value="ECO:0007669"/>
    <property type="project" value="InterPro"/>
</dbReference>
<comment type="similarity">
    <text evidence="1">Belongs to the oxygen-dependent FAD-linked oxidoreductase family.</text>
</comment>
<dbReference type="OrthoDB" id="2151789at2759"/>
<dbReference type="AlphaFoldDB" id="A0A8K0SM90"/>
<dbReference type="GO" id="GO:0016491">
    <property type="term" value="F:oxidoreductase activity"/>
    <property type="evidence" value="ECO:0007669"/>
    <property type="project" value="UniProtKB-KW"/>
</dbReference>
<organism evidence="6 7">
    <name type="scientific">Stachybotrys elegans</name>
    <dbReference type="NCBI Taxonomy" id="80388"/>
    <lineage>
        <taxon>Eukaryota</taxon>
        <taxon>Fungi</taxon>
        <taxon>Dikarya</taxon>
        <taxon>Ascomycota</taxon>
        <taxon>Pezizomycotina</taxon>
        <taxon>Sordariomycetes</taxon>
        <taxon>Hypocreomycetidae</taxon>
        <taxon>Hypocreales</taxon>
        <taxon>Stachybotryaceae</taxon>
        <taxon>Stachybotrys</taxon>
    </lineage>
</organism>
<dbReference type="PANTHER" id="PTHR42973:SF53">
    <property type="entry name" value="FAD-BINDING PCMH-TYPE DOMAIN-CONTAINING PROTEIN-RELATED"/>
    <property type="match status" value="1"/>
</dbReference>
<dbReference type="EMBL" id="JAGPNK010000015">
    <property type="protein sequence ID" value="KAH7308610.1"/>
    <property type="molecule type" value="Genomic_DNA"/>
</dbReference>
<dbReference type="SUPFAM" id="SSF56176">
    <property type="entry name" value="FAD-binding/transporter-associated domain-like"/>
    <property type="match status" value="1"/>
</dbReference>
<sequence>MASTHTGLPFSKTNDVTEKLVAAGLRQRILFPNSQEFVARNNSYWCNNAKLNPACIIQPLSAEEVAVTVAALATSDQQFAIRGGGHSNWAGSNNIDGGITLDLGLLNTTKYDPATELAHIEPGSKWKDVYAELGKHERVVAGAREAEVGVGGFLLGGGNTFYTSHNGLACDNVVAYQVVLADGRIVSAEGEGEHRDLFRALKGGGNNFGIVTRFTMLSLPSGPVWGGLVLRPLDTFPAAADALVEFTAKSDEEPDSNLNLVVGHQPNFGGDVVISICNNMAAQETPPLLQRTLSLPETMSNIRIHTLQEILAYTSLPQGYYNVWYTITITNNASIMLKAAELHKELAAQLQVAITDQDFTSHISFQPLSRVVIDSSRKVNPSGNVLGLEQDLQDRILLQVAASVRTAQLKDWVEPRVRHIVDQLQLFAEAMGHSQDNPWIYLNYAHPSQKVLQSYGPENVSFIRQVAVKYDPSGIFQRLCPGGFKISSISEA</sequence>
<dbReference type="Proteomes" id="UP000813444">
    <property type="component" value="Unassembled WGS sequence"/>
</dbReference>
<keyword evidence="4" id="KW-0560">Oxidoreductase</keyword>
<gene>
    <name evidence="6" type="ORF">B0I35DRAFT_442293</name>
</gene>
<accession>A0A8K0SM90</accession>
<name>A0A8K0SM90_9HYPO</name>
<comment type="caution">
    <text evidence="6">The sequence shown here is derived from an EMBL/GenBank/DDBJ whole genome shotgun (WGS) entry which is preliminary data.</text>
</comment>
<evidence type="ECO:0000256" key="4">
    <source>
        <dbReference type="ARBA" id="ARBA00023002"/>
    </source>
</evidence>
<evidence type="ECO:0000313" key="7">
    <source>
        <dbReference type="Proteomes" id="UP000813444"/>
    </source>
</evidence>
<dbReference type="InterPro" id="IPR036318">
    <property type="entry name" value="FAD-bd_PCMH-like_sf"/>
</dbReference>
<keyword evidence="7" id="KW-1185">Reference proteome</keyword>
<evidence type="ECO:0000256" key="3">
    <source>
        <dbReference type="ARBA" id="ARBA00022827"/>
    </source>
</evidence>
<keyword evidence="2" id="KW-0285">Flavoprotein</keyword>
<reference evidence="6" key="1">
    <citation type="journal article" date="2021" name="Nat. Commun.">
        <title>Genetic determinants of endophytism in the Arabidopsis root mycobiome.</title>
        <authorList>
            <person name="Mesny F."/>
            <person name="Miyauchi S."/>
            <person name="Thiergart T."/>
            <person name="Pickel B."/>
            <person name="Atanasova L."/>
            <person name="Karlsson M."/>
            <person name="Huettel B."/>
            <person name="Barry K.W."/>
            <person name="Haridas S."/>
            <person name="Chen C."/>
            <person name="Bauer D."/>
            <person name="Andreopoulos W."/>
            <person name="Pangilinan J."/>
            <person name="LaButti K."/>
            <person name="Riley R."/>
            <person name="Lipzen A."/>
            <person name="Clum A."/>
            <person name="Drula E."/>
            <person name="Henrissat B."/>
            <person name="Kohler A."/>
            <person name="Grigoriev I.V."/>
            <person name="Martin F.M."/>
            <person name="Hacquard S."/>
        </authorList>
    </citation>
    <scope>NUCLEOTIDE SEQUENCE</scope>
    <source>
        <strain evidence="6">MPI-CAGE-CH-0235</strain>
    </source>
</reference>
<dbReference type="InterPro" id="IPR006094">
    <property type="entry name" value="Oxid_FAD_bind_N"/>
</dbReference>
<dbReference type="PANTHER" id="PTHR42973">
    <property type="entry name" value="BINDING OXIDOREDUCTASE, PUTATIVE (AFU_ORTHOLOGUE AFUA_1G17690)-RELATED"/>
    <property type="match status" value="1"/>
</dbReference>
<dbReference type="InterPro" id="IPR016166">
    <property type="entry name" value="FAD-bd_PCMH"/>
</dbReference>
<dbReference type="InterPro" id="IPR050416">
    <property type="entry name" value="FAD-linked_Oxidoreductase"/>
</dbReference>
<protein>
    <recommendedName>
        <fullName evidence="5">FAD-binding PCMH-type domain-containing protein</fullName>
    </recommendedName>
</protein>
<evidence type="ECO:0000256" key="2">
    <source>
        <dbReference type="ARBA" id="ARBA00022630"/>
    </source>
</evidence>
<proteinExistence type="inferred from homology"/>
<dbReference type="Gene3D" id="3.30.465.10">
    <property type="match status" value="1"/>
</dbReference>